<dbReference type="EMBL" id="CAMGYJ010000004">
    <property type="protein sequence ID" value="CAI0401985.1"/>
    <property type="molecule type" value="Genomic_DNA"/>
</dbReference>
<gene>
    <name evidence="11" type="ORF">LITE_LOCUS11420</name>
</gene>
<dbReference type="GO" id="GO:0016020">
    <property type="term" value="C:membrane"/>
    <property type="evidence" value="ECO:0007669"/>
    <property type="project" value="UniProtKB-SubCell"/>
</dbReference>
<evidence type="ECO:0000259" key="9">
    <source>
        <dbReference type="Pfam" id="PF13839"/>
    </source>
</evidence>
<feature type="compositionally biased region" description="Polar residues" evidence="7">
    <location>
        <begin position="107"/>
        <end position="121"/>
    </location>
</feature>
<keyword evidence="3 8" id="KW-0812">Transmembrane</keyword>
<keyword evidence="12" id="KW-1185">Reference proteome</keyword>
<comment type="similarity">
    <text evidence="2">Belongs to the PC-esterase family. TBL subfamily.</text>
</comment>
<keyword evidence="5 8" id="KW-1133">Transmembrane helix</keyword>
<comment type="subcellular location">
    <subcellularLocation>
        <location evidence="1">Membrane</location>
        <topology evidence="1">Single-pass membrane protein</topology>
    </subcellularLocation>
</comment>
<keyword evidence="4" id="KW-0735">Signal-anchor</keyword>
<protein>
    <recommendedName>
        <fullName evidence="13">Trichome birefringence-like N-terminal domain-containing protein</fullName>
    </recommendedName>
</protein>
<feature type="region of interest" description="Disordered" evidence="7">
    <location>
        <begin position="105"/>
        <end position="134"/>
    </location>
</feature>
<evidence type="ECO:0000313" key="12">
    <source>
        <dbReference type="Proteomes" id="UP001154282"/>
    </source>
</evidence>
<reference evidence="11" key="1">
    <citation type="submission" date="2022-08" db="EMBL/GenBank/DDBJ databases">
        <authorList>
            <person name="Gutierrez-Valencia J."/>
        </authorList>
    </citation>
    <scope>NUCLEOTIDE SEQUENCE</scope>
</reference>
<evidence type="ECO:0000259" key="10">
    <source>
        <dbReference type="Pfam" id="PF14416"/>
    </source>
</evidence>
<dbReference type="GO" id="GO:0016413">
    <property type="term" value="F:O-acetyltransferase activity"/>
    <property type="evidence" value="ECO:0007669"/>
    <property type="project" value="InterPro"/>
</dbReference>
<dbReference type="AlphaFoldDB" id="A0AAV0IZ15"/>
<evidence type="ECO:0000256" key="7">
    <source>
        <dbReference type="SAM" id="MobiDB-lite"/>
    </source>
</evidence>
<evidence type="ECO:0000256" key="3">
    <source>
        <dbReference type="ARBA" id="ARBA00022692"/>
    </source>
</evidence>
<evidence type="ECO:0000256" key="4">
    <source>
        <dbReference type="ARBA" id="ARBA00022968"/>
    </source>
</evidence>
<dbReference type="PANTHER" id="PTHR32285:SF235">
    <property type="entry name" value="PROTEIN TRICHOME BIREFRINGENCE-LIKE 16"/>
    <property type="match status" value="1"/>
</dbReference>
<evidence type="ECO:0000256" key="6">
    <source>
        <dbReference type="ARBA" id="ARBA00023136"/>
    </source>
</evidence>
<keyword evidence="6 8" id="KW-0472">Membrane</keyword>
<dbReference type="InterPro" id="IPR025846">
    <property type="entry name" value="TBL_N"/>
</dbReference>
<feature type="transmembrane region" description="Helical" evidence="8">
    <location>
        <begin position="12"/>
        <end position="30"/>
    </location>
</feature>
<feature type="domain" description="Trichome birefringence-like C-terminal" evidence="9">
    <location>
        <begin position="196"/>
        <end position="477"/>
    </location>
</feature>
<dbReference type="PANTHER" id="PTHR32285">
    <property type="entry name" value="PROTEIN TRICHOME BIREFRINGENCE-LIKE 9-RELATED"/>
    <property type="match status" value="1"/>
</dbReference>
<evidence type="ECO:0000313" key="11">
    <source>
        <dbReference type="EMBL" id="CAI0401985.1"/>
    </source>
</evidence>
<evidence type="ECO:0000256" key="1">
    <source>
        <dbReference type="ARBA" id="ARBA00004167"/>
    </source>
</evidence>
<dbReference type="Proteomes" id="UP001154282">
    <property type="component" value="Unassembled WGS sequence"/>
</dbReference>
<comment type="caution">
    <text evidence="11">The sequence shown here is derived from an EMBL/GenBank/DDBJ whole genome shotgun (WGS) entry which is preliminary data.</text>
</comment>
<feature type="domain" description="Trichome birefringence-like N-terminal" evidence="10">
    <location>
        <begin position="140"/>
        <end position="193"/>
    </location>
</feature>
<evidence type="ECO:0000256" key="5">
    <source>
        <dbReference type="ARBA" id="ARBA00022989"/>
    </source>
</evidence>
<proteinExistence type="inferred from homology"/>
<accession>A0AAV0IZ15</accession>
<evidence type="ECO:0008006" key="13">
    <source>
        <dbReference type="Google" id="ProtNLM"/>
    </source>
</evidence>
<name>A0AAV0IZ15_9ROSI</name>
<dbReference type="Pfam" id="PF14416">
    <property type="entry name" value="PMR5N"/>
    <property type="match status" value="1"/>
</dbReference>
<organism evidence="11 12">
    <name type="scientific">Linum tenue</name>
    <dbReference type="NCBI Taxonomy" id="586396"/>
    <lineage>
        <taxon>Eukaryota</taxon>
        <taxon>Viridiplantae</taxon>
        <taxon>Streptophyta</taxon>
        <taxon>Embryophyta</taxon>
        <taxon>Tracheophyta</taxon>
        <taxon>Spermatophyta</taxon>
        <taxon>Magnoliopsida</taxon>
        <taxon>eudicotyledons</taxon>
        <taxon>Gunneridae</taxon>
        <taxon>Pentapetalae</taxon>
        <taxon>rosids</taxon>
        <taxon>fabids</taxon>
        <taxon>Malpighiales</taxon>
        <taxon>Linaceae</taxon>
        <taxon>Linum</taxon>
    </lineage>
</organism>
<evidence type="ECO:0000256" key="2">
    <source>
        <dbReference type="ARBA" id="ARBA00007727"/>
    </source>
</evidence>
<dbReference type="Pfam" id="PF13839">
    <property type="entry name" value="PC-Esterase"/>
    <property type="match status" value="1"/>
</dbReference>
<sequence length="480" mass="54259">MKGGGFKVKGRELTFLLIVLVCITIIMLAWERTPLLSASLPVIRTYSAMMTFILLSTCATNEICFFSLTEISLNLTDMKEKDKVFTEVGKYQTADKTLSLREAEGKPNQNVQRSLNITSNKAAEGGQDDENTEKVGDNQVCNYAKGKWVVDDSLPLYSGFECKQWLASGWACRLMQRTDFSYEKIRWEPKDCKMKRFKGDEFLKRMHGKTLAFVGDSLGRQQFQSLMCMITGGLERNDVLDVGDEYGFTAPENGRPSGWAYRFPTTNTTVLYYWSSCLCDVEPINTEDPDTYYAMHLDRPPSFLRENLHRIHVLVLNTGHHWNRGKLNANRWVMYVGGVKNTNKRLIAMGDAKNFTIHSIVSWVDSQLPKNPQLQAFYRSLSPRHFFGGEWNTGGSCDNMTPMSIGKELVEEESSDYSARSAVQGTGVKILDITSLSQLRDEGHISKYSLTAAPGVQDCLHWCLPGVPDSWNEILFAQIN</sequence>
<dbReference type="InterPro" id="IPR026057">
    <property type="entry name" value="TBL_C"/>
</dbReference>
<dbReference type="InterPro" id="IPR029962">
    <property type="entry name" value="TBL"/>
</dbReference>
<evidence type="ECO:0000256" key="8">
    <source>
        <dbReference type="SAM" id="Phobius"/>
    </source>
</evidence>
<dbReference type="GO" id="GO:0005794">
    <property type="term" value="C:Golgi apparatus"/>
    <property type="evidence" value="ECO:0007669"/>
    <property type="project" value="TreeGrafter"/>
</dbReference>